<dbReference type="GeneID" id="106150397"/>
<dbReference type="AlphaFoldDB" id="A0A1S3H0B9"/>
<dbReference type="Proteomes" id="UP000085678">
    <property type="component" value="Unplaced"/>
</dbReference>
<sequence>MSEVAPAKGEEFDSTMEVLWRNMVTQVIWWRWLGLLTVLLSLGGAMMDLVRFEDKPFDTSILVHGRTVSCNGSIPKGRFAGPTWTCADIKVDGLRLSYGFISYESGVGQSERHCDANTDNLTNDYAQLCREMMAVQKDVGREPFWSAFISDGSCGALPEKRMRFLKDRGRVWHVMDPGRGYVRTLQCMLYPNPNDGLH</sequence>
<keyword evidence="2" id="KW-1185">Reference proteome</keyword>
<keyword evidence="1" id="KW-1133">Transmembrane helix</keyword>
<proteinExistence type="predicted"/>
<evidence type="ECO:0000256" key="1">
    <source>
        <dbReference type="SAM" id="Phobius"/>
    </source>
</evidence>
<evidence type="ECO:0000313" key="2">
    <source>
        <dbReference type="Proteomes" id="UP000085678"/>
    </source>
</evidence>
<dbReference type="KEGG" id="lak:106150397"/>
<accession>A0A1S3H0B9</accession>
<reference evidence="3" key="1">
    <citation type="submission" date="2025-08" db="UniProtKB">
        <authorList>
            <consortium name="RefSeq"/>
        </authorList>
    </citation>
    <scope>IDENTIFICATION</scope>
    <source>
        <tissue evidence="3">Gonads</tissue>
    </source>
</reference>
<keyword evidence="1" id="KW-0472">Membrane</keyword>
<dbReference type="RefSeq" id="XP_013378614.1">
    <property type="nucleotide sequence ID" value="XM_013523160.1"/>
</dbReference>
<dbReference type="OrthoDB" id="6105033at2759"/>
<protein>
    <submittedName>
        <fullName evidence="3">Uncharacterized protein LOC106150397 isoform X1</fullName>
    </submittedName>
</protein>
<dbReference type="InParanoid" id="A0A1S3H0B9"/>
<evidence type="ECO:0000313" key="3">
    <source>
        <dbReference type="RefSeq" id="XP_013378614.1"/>
    </source>
</evidence>
<name>A0A1S3H0B9_LINAN</name>
<gene>
    <name evidence="3" type="primary">LOC106150397</name>
</gene>
<feature type="transmembrane region" description="Helical" evidence="1">
    <location>
        <begin position="29"/>
        <end position="50"/>
    </location>
</feature>
<organism evidence="2 3">
    <name type="scientific">Lingula anatina</name>
    <name type="common">Brachiopod</name>
    <name type="synonym">Lingula unguis</name>
    <dbReference type="NCBI Taxonomy" id="7574"/>
    <lineage>
        <taxon>Eukaryota</taxon>
        <taxon>Metazoa</taxon>
        <taxon>Spiralia</taxon>
        <taxon>Lophotrochozoa</taxon>
        <taxon>Brachiopoda</taxon>
        <taxon>Linguliformea</taxon>
        <taxon>Lingulata</taxon>
        <taxon>Lingulida</taxon>
        <taxon>Linguloidea</taxon>
        <taxon>Lingulidae</taxon>
        <taxon>Lingula</taxon>
    </lineage>
</organism>
<keyword evidence="1" id="KW-0812">Transmembrane</keyword>